<keyword evidence="2" id="KW-1185">Reference proteome</keyword>
<sequence>MAAGFSAAQIAQSLIFGSGDAPNERVGRRAPDDEDPEPPLEDALENDEKGRPMSMYVTLFEDMVVAIFHHEAHLFHLKETEFVSKLNDLDYSAKYLLIRLCLRKHGWLRQSSLKYQSELGSGISDALKVLCGDQPAVEEVAIKEEELEVIDLTFDEVEEDARAQNKTPTSTPVQPEAGPSSIKMEEQAAAVEACGDLSFFAEDHTHASLSELLECLTVEELKKLAKQMKVRATGSRHVLHQALLKSSSTQTTLPFQPIKKGSKRKLVQTTLSFGQRSQSSRLREMVMEILGCCVRVNKDVVTLLRRLNLVYYRCTEHTTNILTPSILNRARKRNYANYIHTRTSHIWPSREALIAYEQALALEAEIDTLLDGSSSASARSRSRSVLSRTPAPRAELRSTSPIKRKGPEDKENVKDDPDDDQDEVIEESARVKDARAIKCIFEEVYPKWVALVLTKGDEDGRQRGLERFDEGHVLTRIVRKGCEALGILKEYDRELEVLEELIKQRRWHRGRRGQLYDRRALILMHHFPKDDDKAARALQGVKEALNDRDTHLVSRPMLERRLTRLEKRLNIAHDLRHTCEGKLQPPQNVKISGDRVRQAALHLDRIGRKILPPAGTQSLEHFFDSKAQGNGHKPTTSVLELEQKGKSTWKGNDDEIVNVETLALQHYERLGYKGYHCEGSIVRTLFGILFWDIIFAPVSGAFETPYQAAPLDIMEDSFYFAREELIEQRLKELEEGFAGKILRSVDEEHRDKNTWCVGVDWDAFPREHLFEIIECFPSGAALATICRLFCEEYGHRSSGLPDLFIWNFETQHLKFVEVKGPGDTLQENQKLWIDVLHRAGFDVEVCHVVDENAPQPKSTKKAGKRKAKVPKMKLEESDSNTEVESEDEVDQLNESQYLDTSMRVSEATFVSSQPSSSQTHKRSADEAEELLTLPSPKRLRRSTRTPVPSGRVDMDN</sequence>
<reference evidence="1" key="1">
    <citation type="submission" date="2021-03" db="EMBL/GenBank/DDBJ databases">
        <authorList>
            <consortium name="DOE Joint Genome Institute"/>
            <person name="Ahrendt S."/>
            <person name="Looney B.P."/>
            <person name="Miyauchi S."/>
            <person name="Morin E."/>
            <person name="Drula E."/>
            <person name="Courty P.E."/>
            <person name="Chicoki N."/>
            <person name="Fauchery L."/>
            <person name="Kohler A."/>
            <person name="Kuo A."/>
            <person name="Labutti K."/>
            <person name="Pangilinan J."/>
            <person name="Lipzen A."/>
            <person name="Riley R."/>
            <person name="Andreopoulos W."/>
            <person name="He G."/>
            <person name="Johnson J."/>
            <person name="Barry K.W."/>
            <person name="Grigoriev I.V."/>
            <person name="Nagy L."/>
            <person name="Hibbett D."/>
            <person name="Henrissat B."/>
            <person name="Matheny P.B."/>
            <person name="Labbe J."/>
            <person name="Martin F."/>
        </authorList>
    </citation>
    <scope>NUCLEOTIDE SEQUENCE</scope>
    <source>
        <strain evidence="1">HHB10654</strain>
    </source>
</reference>
<comment type="caution">
    <text evidence="1">The sequence shown here is derived from an EMBL/GenBank/DDBJ whole genome shotgun (WGS) entry which is preliminary data.</text>
</comment>
<dbReference type="EMBL" id="MU277208">
    <property type="protein sequence ID" value="KAI0062194.1"/>
    <property type="molecule type" value="Genomic_DNA"/>
</dbReference>
<evidence type="ECO:0000313" key="2">
    <source>
        <dbReference type="Proteomes" id="UP000814140"/>
    </source>
</evidence>
<organism evidence="1 2">
    <name type="scientific">Artomyces pyxidatus</name>
    <dbReference type="NCBI Taxonomy" id="48021"/>
    <lineage>
        <taxon>Eukaryota</taxon>
        <taxon>Fungi</taxon>
        <taxon>Dikarya</taxon>
        <taxon>Basidiomycota</taxon>
        <taxon>Agaricomycotina</taxon>
        <taxon>Agaricomycetes</taxon>
        <taxon>Russulales</taxon>
        <taxon>Auriscalpiaceae</taxon>
        <taxon>Artomyces</taxon>
    </lineage>
</organism>
<gene>
    <name evidence="1" type="ORF">BV25DRAFT_1916125</name>
</gene>
<protein>
    <submittedName>
        <fullName evidence="1">Uncharacterized protein</fullName>
    </submittedName>
</protein>
<accession>A0ACB8T0E2</accession>
<proteinExistence type="predicted"/>
<dbReference type="Proteomes" id="UP000814140">
    <property type="component" value="Unassembled WGS sequence"/>
</dbReference>
<reference evidence="1" key="2">
    <citation type="journal article" date="2022" name="New Phytol.">
        <title>Evolutionary transition to the ectomycorrhizal habit in the genomes of a hyperdiverse lineage of mushroom-forming fungi.</title>
        <authorList>
            <person name="Looney B."/>
            <person name="Miyauchi S."/>
            <person name="Morin E."/>
            <person name="Drula E."/>
            <person name="Courty P.E."/>
            <person name="Kohler A."/>
            <person name="Kuo A."/>
            <person name="LaButti K."/>
            <person name="Pangilinan J."/>
            <person name="Lipzen A."/>
            <person name="Riley R."/>
            <person name="Andreopoulos W."/>
            <person name="He G."/>
            <person name="Johnson J."/>
            <person name="Nolan M."/>
            <person name="Tritt A."/>
            <person name="Barry K.W."/>
            <person name="Grigoriev I.V."/>
            <person name="Nagy L.G."/>
            <person name="Hibbett D."/>
            <person name="Henrissat B."/>
            <person name="Matheny P.B."/>
            <person name="Labbe J."/>
            <person name="Martin F.M."/>
        </authorList>
    </citation>
    <scope>NUCLEOTIDE SEQUENCE</scope>
    <source>
        <strain evidence="1">HHB10654</strain>
    </source>
</reference>
<name>A0ACB8T0E2_9AGAM</name>
<evidence type="ECO:0000313" key="1">
    <source>
        <dbReference type="EMBL" id="KAI0062194.1"/>
    </source>
</evidence>